<keyword evidence="2" id="KW-1185">Reference proteome</keyword>
<evidence type="ECO:0000313" key="1">
    <source>
        <dbReference type="EMBL" id="KAI9910889.1"/>
    </source>
</evidence>
<dbReference type="Proteomes" id="UP001163321">
    <property type="component" value="Chromosome 6"/>
</dbReference>
<accession>A0ACC0VWK6</accession>
<organism evidence="1 2">
    <name type="scientific">Peronosclerospora sorghi</name>
    <dbReference type="NCBI Taxonomy" id="230839"/>
    <lineage>
        <taxon>Eukaryota</taxon>
        <taxon>Sar</taxon>
        <taxon>Stramenopiles</taxon>
        <taxon>Oomycota</taxon>
        <taxon>Peronosporomycetes</taxon>
        <taxon>Peronosporales</taxon>
        <taxon>Peronosporaceae</taxon>
        <taxon>Peronosclerospora</taxon>
    </lineage>
</organism>
<comment type="caution">
    <text evidence="1">The sequence shown here is derived from an EMBL/GenBank/DDBJ whole genome shotgun (WGS) entry which is preliminary data.</text>
</comment>
<sequence>MKVTKSAHRRWIYFDVNPYFANTSSIRTHKDRENFTPTREDAQTLCQLMLADEHVMICFCGVDMQRDADTRVLQEAIRKIIRIKMKMGRNFTRDVAALVAEVPEALSLAEHNDVVDLDVLLSAASRYFSVQLDVVGHNNLNCNDQLVSSLSLQMDGRSAKPLHLILPKLLTLDDNLGVAALHAYKRASLLSQDAYEYLQDKLTDVLPALGTHDPMTDDILIKVRRIVRQLSRLS</sequence>
<evidence type="ECO:0000313" key="2">
    <source>
        <dbReference type="Proteomes" id="UP001163321"/>
    </source>
</evidence>
<dbReference type="EMBL" id="CM047585">
    <property type="protein sequence ID" value="KAI9910889.1"/>
    <property type="molecule type" value="Genomic_DNA"/>
</dbReference>
<proteinExistence type="predicted"/>
<gene>
    <name evidence="1" type="ORF">PsorP6_011121</name>
</gene>
<name>A0ACC0VWK6_9STRA</name>
<protein>
    <submittedName>
        <fullName evidence="1">Uncharacterized protein</fullName>
    </submittedName>
</protein>
<reference evidence="1 2" key="1">
    <citation type="journal article" date="2022" name="bioRxiv">
        <title>The genome of the oomycete Peronosclerospora sorghi, a cosmopolitan pathogen of maize and sorghum, is inflated with dispersed pseudogenes.</title>
        <authorList>
            <person name="Fletcher K."/>
            <person name="Martin F."/>
            <person name="Isakeit T."/>
            <person name="Cavanaugh K."/>
            <person name="Magill C."/>
            <person name="Michelmore R."/>
        </authorList>
    </citation>
    <scope>NUCLEOTIDE SEQUENCE [LARGE SCALE GENOMIC DNA]</scope>
    <source>
        <strain evidence="1">P6</strain>
    </source>
</reference>